<accession>A0A382T4Z9</accession>
<protein>
    <submittedName>
        <fullName evidence="1">Uncharacterized protein</fullName>
    </submittedName>
</protein>
<organism evidence="1">
    <name type="scientific">marine metagenome</name>
    <dbReference type="NCBI Taxonomy" id="408172"/>
    <lineage>
        <taxon>unclassified sequences</taxon>
        <taxon>metagenomes</taxon>
        <taxon>ecological metagenomes</taxon>
    </lineage>
</organism>
<sequence length="45" mass="5124">MGRLRFHSNGITLLAQSHPVIYPVSPPERIYQLIVIISYQDIISS</sequence>
<gene>
    <name evidence="1" type="ORF">METZ01_LOCUS369411</name>
</gene>
<evidence type="ECO:0000313" key="1">
    <source>
        <dbReference type="EMBL" id="SVD16557.1"/>
    </source>
</evidence>
<dbReference type="EMBL" id="UINC01133556">
    <property type="protein sequence ID" value="SVD16557.1"/>
    <property type="molecule type" value="Genomic_DNA"/>
</dbReference>
<proteinExistence type="predicted"/>
<dbReference type="AlphaFoldDB" id="A0A382T4Z9"/>
<name>A0A382T4Z9_9ZZZZ</name>
<reference evidence="1" key="1">
    <citation type="submission" date="2018-05" db="EMBL/GenBank/DDBJ databases">
        <authorList>
            <person name="Lanie J.A."/>
            <person name="Ng W.-L."/>
            <person name="Kazmierczak K.M."/>
            <person name="Andrzejewski T.M."/>
            <person name="Davidsen T.M."/>
            <person name="Wayne K.J."/>
            <person name="Tettelin H."/>
            <person name="Glass J.I."/>
            <person name="Rusch D."/>
            <person name="Podicherti R."/>
            <person name="Tsui H.-C.T."/>
            <person name="Winkler M.E."/>
        </authorList>
    </citation>
    <scope>NUCLEOTIDE SEQUENCE</scope>
</reference>